<keyword evidence="3" id="KW-1185">Reference proteome</keyword>
<dbReference type="OrthoDB" id="8094360at2"/>
<dbReference type="Pfam" id="PF21834">
    <property type="entry name" value="DUF6894"/>
    <property type="match status" value="1"/>
</dbReference>
<organism evidence="2 3">
    <name type="scientific">Methylobacterium haplocladii</name>
    <dbReference type="NCBI Taxonomy" id="1176176"/>
    <lineage>
        <taxon>Bacteria</taxon>
        <taxon>Pseudomonadati</taxon>
        <taxon>Pseudomonadota</taxon>
        <taxon>Alphaproteobacteria</taxon>
        <taxon>Hyphomicrobiales</taxon>
        <taxon>Methylobacteriaceae</taxon>
        <taxon>Methylobacterium</taxon>
    </lineage>
</organism>
<evidence type="ECO:0000313" key="3">
    <source>
        <dbReference type="Proteomes" id="UP000321258"/>
    </source>
</evidence>
<dbReference type="EMBL" id="BJZT01000025">
    <property type="protein sequence ID" value="GEO99943.1"/>
    <property type="molecule type" value="Genomic_DNA"/>
</dbReference>
<dbReference type="AlphaFoldDB" id="A0A512IQE6"/>
<name>A0A512IQE6_9HYPH</name>
<feature type="domain" description="DUF6894" evidence="1">
    <location>
        <begin position="3"/>
        <end position="69"/>
    </location>
</feature>
<evidence type="ECO:0000259" key="1">
    <source>
        <dbReference type="Pfam" id="PF21834"/>
    </source>
</evidence>
<proteinExistence type="predicted"/>
<sequence length="85" mass="9230">MPRYYFDIDRGYSLIDNSGMVLHDGKHAHHEALQRAAEFACDANNLRSPGAIVVTVRDGPQSILLTVRLVCVVEGQDLPLGASAP</sequence>
<dbReference type="Proteomes" id="UP000321258">
    <property type="component" value="Unassembled WGS sequence"/>
</dbReference>
<gene>
    <name evidence="2" type="ORF">MHA02_23310</name>
</gene>
<dbReference type="RefSeq" id="WP_147078822.1">
    <property type="nucleotide sequence ID" value="NZ_BJZT01000025.1"/>
</dbReference>
<accession>A0A512IQE6</accession>
<comment type="caution">
    <text evidence="2">The sequence shown here is derived from an EMBL/GenBank/DDBJ whole genome shotgun (WGS) entry which is preliminary data.</text>
</comment>
<dbReference type="InterPro" id="IPR054189">
    <property type="entry name" value="DUF6894"/>
</dbReference>
<evidence type="ECO:0000313" key="2">
    <source>
        <dbReference type="EMBL" id="GEO99943.1"/>
    </source>
</evidence>
<reference evidence="2 3" key="1">
    <citation type="submission" date="2019-07" db="EMBL/GenBank/DDBJ databases">
        <title>Whole genome shotgun sequence of Methylobacterium haplocladii NBRC 107714.</title>
        <authorList>
            <person name="Hosoyama A."/>
            <person name="Uohara A."/>
            <person name="Ohji S."/>
            <person name="Ichikawa N."/>
        </authorList>
    </citation>
    <scope>NUCLEOTIDE SEQUENCE [LARGE SCALE GENOMIC DNA]</scope>
    <source>
        <strain evidence="2 3">NBRC 107714</strain>
    </source>
</reference>
<protein>
    <recommendedName>
        <fullName evidence="1">DUF6894 domain-containing protein</fullName>
    </recommendedName>
</protein>